<feature type="signal peptide" evidence="1">
    <location>
        <begin position="1"/>
        <end position="25"/>
    </location>
</feature>
<dbReference type="EMBL" id="AP023189">
    <property type="protein sequence ID" value="BCG25497.1"/>
    <property type="molecule type" value="Genomic_DNA"/>
</dbReference>
<dbReference type="Proteomes" id="UP000509383">
    <property type="component" value="Chromosome"/>
</dbReference>
<protein>
    <recommendedName>
        <fullName evidence="6">Lipoprotein</fullName>
    </recommendedName>
</protein>
<sequence>MTRNVPLKYLIALLLALGLSGCQTGQSSQFQHQDIPAAGPYRHDGTGIIFPTTSGIFLRAQILRFDEQARHIMVAYNSELIAQPVILSAYVYPAPQVTSFGSPADVIATARRQLALDHQRQQKAEILAFHENGKLVSEQPATLAYRGRTITGLRADFAFVEPFAGEVQPIRSSLYLFELGESMLKLRVSAPASVDSEAAVKAVIEEIGGSSAGEPL</sequence>
<evidence type="ECO:0000313" key="3">
    <source>
        <dbReference type="EMBL" id="GJN54495.1"/>
    </source>
</evidence>
<evidence type="ECO:0008006" key="6">
    <source>
        <dbReference type="Google" id="ProtNLM"/>
    </source>
</evidence>
<accession>A0A6J4E6V6</accession>
<keyword evidence="5" id="KW-1185">Reference proteome</keyword>
<evidence type="ECO:0000313" key="2">
    <source>
        <dbReference type="EMBL" id="BCG25497.1"/>
    </source>
</evidence>
<proteinExistence type="predicted"/>
<gene>
    <name evidence="2" type="ORF">TUM18999_36880</name>
    <name evidence="3" type="ORF">TUM20286_42470</name>
</gene>
<dbReference type="KEGG" id="ptw:TUM18999_36880"/>
<evidence type="ECO:0000313" key="4">
    <source>
        <dbReference type="Proteomes" id="UP000509383"/>
    </source>
</evidence>
<dbReference type="RefSeq" id="WP_173180256.1">
    <property type="nucleotide sequence ID" value="NZ_AP023189.1"/>
</dbReference>
<organism evidence="2 4">
    <name type="scientific">Pseudomonas tohonis</name>
    <dbReference type="NCBI Taxonomy" id="2725477"/>
    <lineage>
        <taxon>Bacteria</taxon>
        <taxon>Pseudomonadati</taxon>
        <taxon>Pseudomonadota</taxon>
        <taxon>Gammaproteobacteria</taxon>
        <taxon>Pseudomonadales</taxon>
        <taxon>Pseudomonadaceae</taxon>
        <taxon>Pseudomonas</taxon>
    </lineage>
</organism>
<name>A0A6J4E6V6_9PSED</name>
<dbReference type="Proteomes" id="UP001054892">
    <property type="component" value="Unassembled WGS sequence"/>
</dbReference>
<reference evidence="2 4" key="1">
    <citation type="submission" date="2020-05" db="EMBL/GenBank/DDBJ databases">
        <title>Characterization of novel class B3 metallo-beta-lactamase from novel Pseudomonas species.</title>
        <authorList>
            <person name="Yamada K."/>
            <person name="Aoki K."/>
            <person name="Ishii Y."/>
        </authorList>
    </citation>
    <scope>NUCLEOTIDE SEQUENCE [LARGE SCALE GENOMIC DNA]</scope>
    <source>
        <strain evidence="2 4">TUM18999</strain>
        <strain evidence="3 5">TUM20286</strain>
    </source>
</reference>
<dbReference type="PROSITE" id="PS51257">
    <property type="entry name" value="PROKAR_LIPOPROTEIN"/>
    <property type="match status" value="1"/>
</dbReference>
<dbReference type="EMBL" id="BQKM01000011">
    <property type="protein sequence ID" value="GJN54495.1"/>
    <property type="molecule type" value="Genomic_DNA"/>
</dbReference>
<dbReference type="AlphaFoldDB" id="A0A6J4E6V6"/>
<feature type="chain" id="PRO_5026650586" description="Lipoprotein" evidence="1">
    <location>
        <begin position="26"/>
        <end position="216"/>
    </location>
</feature>
<evidence type="ECO:0000256" key="1">
    <source>
        <dbReference type="SAM" id="SignalP"/>
    </source>
</evidence>
<keyword evidence="1" id="KW-0732">Signal</keyword>
<evidence type="ECO:0000313" key="5">
    <source>
        <dbReference type="Proteomes" id="UP001054892"/>
    </source>
</evidence>